<keyword evidence="2" id="KW-0732">Signal</keyword>
<dbReference type="GO" id="GO:0042597">
    <property type="term" value="C:periplasmic space"/>
    <property type="evidence" value="ECO:0007669"/>
    <property type="project" value="InterPro"/>
</dbReference>
<dbReference type="Proteomes" id="UP001234916">
    <property type="component" value="Chromosome"/>
</dbReference>
<name>A0AA49IYF8_9PROT</name>
<evidence type="ECO:0000313" key="3">
    <source>
        <dbReference type="EMBL" id="WIM05983.1"/>
    </source>
</evidence>
<feature type="compositionally biased region" description="Basic and acidic residues" evidence="1">
    <location>
        <begin position="89"/>
        <end position="100"/>
    </location>
</feature>
<feature type="signal peptide" evidence="2">
    <location>
        <begin position="1"/>
        <end position="23"/>
    </location>
</feature>
<evidence type="ECO:0000256" key="1">
    <source>
        <dbReference type="SAM" id="MobiDB-lite"/>
    </source>
</evidence>
<feature type="region of interest" description="Disordered" evidence="1">
    <location>
        <begin position="139"/>
        <end position="171"/>
    </location>
</feature>
<gene>
    <name evidence="3" type="ORF">OHM77_01445</name>
</gene>
<feature type="chain" id="PRO_5041213292" evidence="2">
    <location>
        <begin position="24"/>
        <end position="171"/>
    </location>
</feature>
<feature type="compositionally biased region" description="Basic and acidic residues" evidence="1">
    <location>
        <begin position="139"/>
        <end position="151"/>
    </location>
</feature>
<dbReference type="AlphaFoldDB" id="A0AA49IYF8"/>
<dbReference type="InterPro" id="IPR012899">
    <property type="entry name" value="LTXXQ"/>
</dbReference>
<dbReference type="EMBL" id="CP107246">
    <property type="protein sequence ID" value="WIM05983.1"/>
    <property type="molecule type" value="Genomic_DNA"/>
</dbReference>
<accession>A0AA49IYF8</accession>
<dbReference type="Pfam" id="PF07813">
    <property type="entry name" value="LTXXQ"/>
    <property type="match status" value="1"/>
</dbReference>
<organism evidence="3">
    <name type="scientific">Candidatus Nitricoxidivorans perseverans</name>
    <dbReference type="NCBI Taxonomy" id="2975601"/>
    <lineage>
        <taxon>Bacteria</taxon>
        <taxon>Pseudomonadati</taxon>
        <taxon>Pseudomonadota</taxon>
        <taxon>Betaproteobacteria</taxon>
        <taxon>Nitrosomonadales</taxon>
        <taxon>Sterolibacteriaceae</taxon>
        <taxon>Candidatus Nitricoxidivorans</taxon>
    </lineage>
</organism>
<sequence>MRTRTMIIAGLIAAGAFSGIAAAQPGFDGCGPMGQSGPGMMRGGAMKGGMADPAARTEQRLSLLKSELKITPEQEPLWQAFAEKSKAEAGKGFKAMRDSAQDQNLTAPERMDRMTAMMKERLTAMESVRESFKRLYDALTPEQRKAADQHAGRMGRPARGQGPRGSGTPRR</sequence>
<protein>
    <submittedName>
        <fullName evidence="3">Spy/CpxP family protein refolding chaperone</fullName>
    </submittedName>
</protein>
<reference evidence="3" key="1">
    <citation type="journal article" date="2023" name="Nat. Microbiol.">
        <title>Enrichment and characterization of a nitric oxide-reducing microbial community in a continuous bioreactor.</title>
        <authorList>
            <person name="Garrido-Amador P."/>
            <person name="Stortenbeker N."/>
            <person name="Wessels H.J.C.T."/>
            <person name="Speth D.R."/>
            <person name="Garcia-Heredia I."/>
            <person name="Kartal B."/>
        </authorList>
    </citation>
    <scope>NUCLEOTIDE SEQUENCE</scope>
    <source>
        <strain evidence="3">MAG1</strain>
    </source>
</reference>
<dbReference type="KEGG" id="npv:OHM77_01445"/>
<proteinExistence type="predicted"/>
<evidence type="ECO:0000256" key="2">
    <source>
        <dbReference type="SAM" id="SignalP"/>
    </source>
</evidence>
<feature type="region of interest" description="Disordered" evidence="1">
    <location>
        <begin position="89"/>
        <end position="110"/>
    </location>
</feature>